<dbReference type="Gene3D" id="3.30.457.10">
    <property type="entry name" value="Copper amine oxidase-like, N-terminal domain"/>
    <property type="match status" value="1"/>
</dbReference>
<accession>A0A172ZC92</accession>
<proteinExistence type="predicted"/>
<dbReference type="SUPFAM" id="SSF55383">
    <property type="entry name" value="Copper amine oxidase, domain N"/>
    <property type="match status" value="1"/>
</dbReference>
<feature type="signal peptide" evidence="2">
    <location>
        <begin position="1"/>
        <end position="25"/>
    </location>
</feature>
<dbReference type="Pfam" id="PF07833">
    <property type="entry name" value="Cu_amine_oxidN1"/>
    <property type="match status" value="1"/>
</dbReference>
<dbReference type="InterPro" id="IPR036582">
    <property type="entry name" value="Mao_N_sf"/>
</dbReference>
<dbReference type="InterPro" id="IPR012854">
    <property type="entry name" value="Cu_amine_oxidase-like_N"/>
</dbReference>
<evidence type="ECO:0000313" key="4">
    <source>
        <dbReference type="EMBL" id="ANF95265.1"/>
    </source>
</evidence>
<dbReference type="KEGG" id="pbv:AR543_04020"/>
<feature type="chain" id="PRO_5008005739" description="Copper amine oxidase-like N-terminal domain-containing protein" evidence="2">
    <location>
        <begin position="26"/>
        <end position="298"/>
    </location>
</feature>
<dbReference type="OrthoDB" id="2005648at2"/>
<keyword evidence="5" id="KW-1185">Reference proteome</keyword>
<name>A0A172ZC92_9BACL</name>
<feature type="domain" description="Copper amine oxidase-like N-terminal" evidence="3">
    <location>
        <begin position="33"/>
        <end position="140"/>
    </location>
</feature>
<evidence type="ECO:0000256" key="1">
    <source>
        <dbReference type="SAM" id="MobiDB-lite"/>
    </source>
</evidence>
<dbReference type="STRING" id="1616788.AR543_04020"/>
<feature type="compositionally biased region" description="Polar residues" evidence="1">
    <location>
        <begin position="279"/>
        <end position="290"/>
    </location>
</feature>
<protein>
    <recommendedName>
        <fullName evidence="3">Copper amine oxidase-like N-terminal domain-containing protein</fullName>
    </recommendedName>
</protein>
<dbReference type="AlphaFoldDB" id="A0A172ZC92"/>
<organism evidence="4 5">
    <name type="scientific">Paenibacillus bovis</name>
    <dbReference type="NCBI Taxonomy" id="1616788"/>
    <lineage>
        <taxon>Bacteria</taxon>
        <taxon>Bacillati</taxon>
        <taxon>Bacillota</taxon>
        <taxon>Bacilli</taxon>
        <taxon>Bacillales</taxon>
        <taxon>Paenibacillaceae</taxon>
        <taxon>Paenibacillus</taxon>
    </lineage>
</organism>
<dbReference type="Proteomes" id="UP000078148">
    <property type="component" value="Chromosome"/>
</dbReference>
<reference evidence="5" key="1">
    <citation type="submission" date="2015-10" db="EMBL/GenBank/DDBJ databases">
        <title>Genome of Paenibacillus bovis sp. nov.</title>
        <authorList>
            <person name="Wu Z."/>
            <person name="Gao C."/>
            <person name="Liu Z."/>
            <person name="Zheng H."/>
        </authorList>
    </citation>
    <scope>NUCLEOTIDE SEQUENCE [LARGE SCALE GENOMIC DNA]</scope>
    <source>
        <strain evidence="5">BD3526</strain>
    </source>
</reference>
<gene>
    <name evidence="4" type="ORF">AR543_04020</name>
</gene>
<dbReference type="EMBL" id="CP013023">
    <property type="protein sequence ID" value="ANF95265.1"/>
    <property type="molecule type" value="Genomic_DNA"/>
</dbReference>
<dbReference type="RefSeq" id="WP_060532032.1">
    <property type="nucleotide sequence ID" value="NZ_CP013023.1"/>
</dbReference>
<sequence length="298" mass="31755">MIKAFSRLALSVVVALGIGAGTVQAAVPDIQVVVNNSTVYAGVEPYVEKGTTMIPIKALQYIPGNSTIWNNTTQTVTVSQDGTVIKLVIGQTTATIGDRTVNLPVAPSLRSGRAMVPLRFLAEAAQAAVSWNPASRTVYVAKTPPQLIQQANGSDLALGREAAVSMPRISKLKSYAPSDDSNAGYTYYFPEGQSFPFFEQRGDVISYYEMQDNHSELVWTAKLNMNQTSTSPIFFLPYEIAAQAGTTPSITGRVAFYDTLPVTGATRSGYISPAAPSTGAGSNQTPSRFGNITGEVKK</sequence>
<evidence type="ECO:0000313" key="5">
    <source>
        <dbReference type="Proteomes" id="UP000078148"/>
    </source>
</evidence>
<evidence type="ECO:0000259" key="3">
    <source>
        <dbReference type="Pfam" id="PF07833"/>
    </source>
</evidence>
<reference evidence="4 5" key="2">
    <citation type="journal article" date="2016" name="Int. J. Syst. Evol. Microbiol.">
        <title>Paenibacillus bovis sp. nov., isolated from raw yak (Bos grunniens) milk.</title>
        <authorList>
            <person name="Gao C."/>
            <person name="Han J."/>
            <person name="Liu Z."/>
            <person name="Xu X."/>
            <person name="Hang F."/>
            <person name="Wu Z."/>
        </authorList>
    </citation>
    <scope>NUCLEOTIDE SEQUENCE [LARGE SCALE GENOMIC DNA]</scope>
    <source>
        <strain evidence="4 5">BD3526</strain>
    </source>
</reference>
<evidence type="ECO:0000256" key="2">
    <source>
        <dbReference type="SAM" id="SignalP"/>
    </source>
</evidence>
<keyword evidence="2" id="KW-0732">Signal</keyword>
<feature type="region of interest" description="Disordered" evidence="1">
    <location>
        <begin position="273"/>
        <end position="298"/>
    </location>
</feature>